<dbReference type="Pfam" id="PF13765">
    <property type="entry name" value="PRY"/>
    <property type="match status" value="1"/>
</dbReference>
<dbReference type="FunCoup" id="H3BGF9">
    <property type="interactions" value="494"/>
</dbReference>
<reference evidence="12" key="1">
    <citation type="submission" date="2011-08" db="EMBL/GenBank/DDBJ databases">
        <title>The draft genome of Latimeria chalumnae.</title>
        <authorList>
            <person name="Di Palma F."/>
            <person name="Alfoldi J."/>
            <person name="Johnson J."/>
            <person name="Berlin A."/>
            <person name="Gnerre S."/>
            <person name="Jaffe D."/>
            <person name="MacCallum I."/>
            <person name="Young S."/>
            <person name="Walker B.J."/>
            <person name="Lander E."/>
            <person name="Lindblad-Toh K."/>
        </authorList>
    </citation>
    <scope>NUCLEOTIDE SEQUENCE [LARGE SCALE GENOMIC DNA]</scope>
    <source>
        <strain evidence="12">Wild caught</strain>
    </source>
</reference>
<reference evidence="11" key="2">
    <citation type="submission" date="2025-08" db="UniProtKB">
        <authorList>
            <consortium name="Ensembl"/>
        </authorList>
    </citation>
    <scope>IDENTIFICATION</scope>
</reference>
<evidence type="ECO:0000256" key="5">
    <source>
        <dbReference type="ARBA" id="ARBA00022859"/>
    </source>
</evidence>
<dbReference type="PROSITE" id="PS50119">
    <property type="entry name" value="ZF_BBOX"/>
    <property type="match status" value="1"/>
</dbReference>
<evidence type="ECO:0000259" key="8">
    <source>
        <dbReference type="PROSITE" id="PS50089"/>
    </source>
</evidence>
<reference evidence="11" key="3">
    <citation type="submission" date="2025-09" db="UniProtKB">
        <authorList>
            <consortium name="Ensembl"/>
        </authorList>
    </citation>
    <scope>IDENTIFICATION</scope>
</reference>
<dbReference type="PRINTS" id="PR01407">
    <property type="entry name" value="BUTYPHLNCDUF"/>
</dbReference>
<evidence type="ECO:0000256" key="4">
    <source>
        <dbReference type="ARBA" id="ARBA00022833"/>
    </source>
</evidence>
<evidence type="ECO:0000259" key="9">
    <source>
        <dbReference type="PROSITE" id="PS50119"/>
    </source>
</evidence>
<dbReference type="GO" id="GO:0008270">
    <property type="term" value="F:zinc ion binding"/>
    <property type="evidence" value="ECO:0007669"/>
    <property type="project" value="UniProtKB-KW"/>
</dbReference>
<dbReference type="InterPro" id="IPR006574">
    <property type="entry name" value="PRY"/>
</dbReference>
<dbReference type="InterPro" id="IPR000315">
    <property type="entry name" value="Znf_B-box"/>
</dbReference>
<keyword evidence="5" id="KW-0391">Immunity</keyword>
<dbReference type="Gene3D" id="3.30.40.10">
    <property type="entry name" value="Zinc/RING finger domain, C3HC4 (zinc finger)"/>
    <property type="match status" value="1"/>
</dbReference>
<dbReference type="SMART" id="SM00336">
    <property type="entry name" value="BBOX"/>
    <property type="match status" value="2"/>
</dbReference>
<keyword evidence="1" id="KW-0399">Innate immunity</keyword>
<dbReference type="Ensembl" id="ENSLACT00000021120.1">
    <property type="protein sequence ID" value="ENSLACP00000020980.1"/>
    <property type="gene ID" value="ENSLACG00000018433.1"/>
</dbReference>
<dbReference type="EMBL" id="AFYH01018623">
    <property type="status" value="NOT_ANNOTATED_CDS"/>
    <property type="molecule type" value="Genomic_DNA"/>
</dbReference>
<dbReference type="AlphaFoldDB" id="H3BGF9"/>
<dbReference type="eggNOG" id="ENOG502QRVY">
    <property type="taxonomic scope" value="Eukaryota"/>
</dbReference>
<dbReference type="CDD" id="cd19839">
    <property type="entry name" value="Bbox1_TRIM16"/>
    <property type="match status" value="1"/>
</dbReference>
<dbReference type="PROSITE" id="PS50089">
    <property type="entry name" value="ZF_RING_2"/>
    <property type="match status" value="1"/>
</dbReference>
<dbReference type="PANTHER" id="PTHR25465:SF10">
    <property type="entry name" value="TRIPARTITE MOTIF-CONTAINING PROTEIN 16-RELATED"/>
    <property type="match status" value="1"/>
</dbReference>
<dbReference type="SUPFAM" id="SSF57850">
    <property type="entry name" value="RING/U-box"/>
    <property type="match status" value="1"/>
</dbReference>
<keyword evidence="3 6" id="KW-0863">Zinc-finger</keyword>
<dbReference type="InterPro" id="IPR043136">
    <property type="entry name" value="B30.2/SPRY_sf"/>
</dbReference>
<evidence type="ECO:0000256" key="3">
    <source>
        <dbReference type="ARBA" id="ARBA00022771"/>
    </source>
</evidence>
<dbReference type="SUPFAM" id="SSF57845">
    <property type="entry name" value="B-box zinc-binding domain"/>
    <property type="match status" value="1"/>
</dbReference>
<dbReference type="PROSITE" id="PS50188">
    <property type="entry name" value="B302_SPRY"/>
    <property type="match status" value="1"/>
</dbReference>
<feature type="coiled-coil region" evidence="7">
    <location>
        <begin position="213"/>
        <end position="247"/>
    </location>
</feature>
<dbReference type="GeneTree" id="ENSGT00940000161116"/>
<evidence type="ECO:0000256" key="6">
    <source>
        <dbReference type="PROSITE-ProRule" id="PRU00024"/>
    </source>
</evidence>
<dbReference type="Gene3D" id="2.60.120.920">
    <property type="match status" value="1"/>
</dbReference>
<proteinExistence type="predicted"/>
<evidence type="ECO:0000259" key="10">
    <source>
        <dbReference type="PROSITE" id="PS50188"/>
    </source>
</evidence>
<name>H3BGF9_LATCH</name>
<keyword evidence="4" id="KW-0862">Zinc</keyword>
<dbReference type="STRING" id="7897.ENSLACP00000020980"/>
<accession>H3BGF9</accession>
<dbReference type="PANTHER" id="PTHR25465">
    <property type="entry name" value="B-BOX DOMAIN CONTAINING"/>
    <property type="match status" value="1"/>
</dbReference>
<dbReference type="InterPro" id="IPR027370">
    <property type="entry name" value="Znf-RING_euk"/>
</dbReference>
<evidence type="ECO:0000256" key="1">
    <source>
        <dbReference type="ARBA" id="ARBA00022588"/>
    </source>
</evidence>
<dbReference type="SUPFAM" id="SSF49899">
    <property type="entry name" value="Concanavalin A-like lectins/glucanases"/>
    <property type="match status" value="1"/>
</dbReference>
<protein>
    <submittedName>
        <fullName evidence="11">Tripartite motif containing 16</fullName>
    </submittedName>
</protein>
<dbReference type="SMART" id="SM00449">
    <property type="entry name" value="SPRY"/>
    <property type="match status" value="1"/>
</dbReference>
<dbReference type="InterPro" id="IPR001870">
    <property type="entry name" value="B30.2/SPRY"/>
</dbReference>
<dbReference type="SMART" id="SM00184">
    <property type="entry name" value="RING"/>
    <property type="match status" value="1"/>
</dbReference>
<dbReference type="Pfam" id="PF13445">
    <property type="entry name" value="zf-RING_UBOX"/>
    <property type="match status" value="1"/>
</dbReference>
<dbReference type="SMART" id="SM00589">
    <property type="entry name" value="PRY"/>
    <property type="match status" value="1"/>
</dbReference>
<dbReference type="Proteomes" id="UP000008672">
    <property type="component" value="Unassembled WGS sequence"/>
</dbReference>
<keyword evidence="7" id="KW-0175">Coiled coil</keyword>
<sequence>MAGSTAPAFDEQLQCSVCLAVLTCPVTIPCGHNFCKPCIQECWEKTDSGKGCHCPKCRQKFNPRVIMKQNIALSALLEQFAQNDLLEEERKPEEALASLEEDREEEEYEPCDYCFDTKERAVKSCLTCMVSYCEAHLRPHIENSKFQNHRLIDPVRDVEQGMCEIHKNLLELFCQTDQETICVECAAEEHSGHHILSVAKARREKESELQQTKSELECKILAVENSVNKLQANIKSITNSVSEAQVNIVKQFIELTEAVQKAQKDVLEVLESEERAALNQADSIRTHLEQKCSKLRKAQDQMEKLTQNRNTAHFLQEYCKWKKGALDDTLPSVYIGLKDRLSHFLRVVSESSESLVQRLQVTFKEKVTESSLDCVCSPEPKTRSDFLQYATVLMFNPDTAHRYLRLKADSSKITNTSPWQQPYPDHRDRFEEWRQVLCTESLYMGRYYFEVDIKGEGTYVGMTYKSIDRKGSESNSCISGNDFSWCLKWKGKDFSAWHSDVETSLKTGKFNRIGVYLDYPRGTLSFYGIMDAMTHIYTFNARFTEPLYPAFWLSKKENSVSFVVL</sequence>
<dbReference type="Gene3D" id="4.10.830.40">
    <property type="match status" value="1"/>
</dbReference>
<dbReference type="GO" id="GO:0045087">
    <property type="term" value="P:innate immune response"/>
    <property type="evidence" value="ECO:0007669"/>
    <property type="project" value="UniProtKB-KW"/>
</dbReference>
<dbReference type="CDD" id="cd19769">
    <property type="entry name" value="Bbox2_TRIM16-like"/>
    <property type="match status" value="1"/>
</dbReference>
<keyword evidence="2" id="KW-0479">Metal-binding</keyword>
<dbReference type="InterPro" id="IPR003879">
    <property type="entry name" value="Butyrophylin_SPRY"/>
</dbReference>
<feature type="domain" description="B30.2/SPRY" evidence="10">
    <location>
        <begin position="373"/>
        <end position="565"/>
    </location>
</feature>
<organism evidence="11 12">
    <name type="scientific">Latimeria chalumnae</name>
    <name type="common">Coelacanth</name>
    <dbReference type="NCBI Taxonomy" id="7897"/>
    <lineage>
        <taxon>Eukaryota</taxon>
        <taxon>Metazoa</taxon>
        <taxon>Chordata</taxon>
        <taxon>Craniata</taxon>
        <taxon>Vertebrata</taxon>
        <taxon>Euteleostomi</taxon>
        <taxon>Coelacanthiformes</taxon>
        <taxon>Coelacanthidae</taxon>
        <taxon>Latimeria</taxon>
    </lineage>
</organism>
<dbReference type="OMA" id="SAWHSGV"/>
<keyword evidence="12" id="KW-1185">Reference proteome</keyword>
<feature type="domain" description="B box-type" evidence="9">
    <location>
        <begin position="158"/>
        <end position="198"/>
    </location>
</feature>
<dbReference type="Pfam" id="PF00643">
    <property type="entry name" value="zf-B_box"/>
    <property type="match status" value="1"/>
</dbReference>
<evidence type="ECO:0000256" key="2">
    <source>
        <dbReference type="ARBA" id="ARBA00022723"/>
    </source>
</evidence>
<gene>
    <name evidence="11" type="primary">TRIM16</name>
</gene>
<dbReference type="InterPro" id="IPR001841">
    <property type="entry name" value="Znf_RING"/>
</dbReference>
<dbReference type="InParanoid" id="H3BGF9"/>
<dbReference type="InterPro" id="IPR058030">
    <property type="entry name" value="TRIM8/14/16/25/29/45/65_CC"/>
</dbReference>
<evidence type="ECO:0000256" key="7">
    <source>
        <dbReference type="SAM" id="Coils"/>
    </source>
</evidence>
<dbReference type="HOGENOM" id="CLU_013137_0_2_1"/>
<dbReference type="InterPro" id="IPR013083">
    <property type="entry name" value="Znf_RING/FYVE/PHD"/>
</dbReference>
<dbReference type="PROSITE" id="PS00518">
    <property type="entry name" value="ZF_RING_1"/>
    <property type="match status" value="1"/>
</dbReference>
<dbReference type="Pfam" id="PF00622">
    <property type="entry name" value="SPRY"/>
    <property type="match status" value="1"/>
</dbReference>
<dbReference type="Gene3D" id="3.30.160.60">
    <property type="entry name" value="Classic Zinc Finger"/>
    <property type="match status" value="1"/>
</dbReference>
<dbReference type="InterPro" id="IPR017907">
    <property type="entry name" value="Znf_RING_CS"/>
</dbReference>
<dbReference type="InterPro" id="IPR051051">
    <property type="entry name" value="E3_ubiq-ligase_TRIM/RNF"/>
</dbReference>
<dbReference type="GO" id="GO:0005737">
    <property type="term" value="C:cytoplasm"/>
    <property type="evidence" value="ECO:0007669"/>
    <property type="project" value="UniProtKB-ARBA"/>
</dbReference>
<evidence type="ECO:0000313" key="11">
    <source>
        <dbReference type="Ensembl" id="ENSLACP00000020980.1"/>
    </source>
</evidence>
<feature type="domain" description="RING-type" evidence="8">
    <location>
        <begin position="15"/>
        <end position="58"/>
    </location>
</feature>
<dbReference type="InterPro" id="IPR003877">
    <property type="entry name" value="SPRY_dom"/>
</dbReference>
<dbReference type="InterPro" id="IPR013320">
    <property type="entry name" value="ConA-like_dom_sf"/>
</dbReference>
<evidence type="ECO:0000313" key="12">
    <source>
        <dbReference type="Proteomes" id="UP000008672"/>
    </source>
</evidence>
<dbReference type="Pfam" id="PF25600">
    <property type="entry name" value="TRIM_CC"/>
    <property type="match status" value="1"/>
</dbReference>